<dbReference type="Pfam" id="PF13426">
    <property type="entry name" value="PAS_9"/>
    <property type="match status" value="1"/>
</dbReference>
<feature type="domain" description="PAS" evidence="10">
    <location>
        <begin position="1491"/>
        <end position="1563"/>
    </location>
</feature>
<keyword evidence="5 9" id="KW-0472">Membrane</keyword>
<evidence type="ECO:0000256" key="5">
    <source>
        <dbReference type="ARBA" id="ARBA00023136"/>
    </source>
</evidence>
<dbReference type="CDD" id="cd00130">
    <property type="entry name" value="PAS"/>
    <property type="match status" value="1"/>
</dbReference>
<evidence type="ECO:0000256" key="7">
    <source>
        <dbReference type="RuleBase" id="RU000405"/>
    </source>
</evidence>
<evidence type="ECO:0000313" key="12">
    <source>
        <dbReference type="EMBL" id="EFC49764.1"/>
    </source>
</evidence>
<dbReference type="PROSITE" id="PS50125">
    <property type="entry name" value="GUANYLATE_CYCLASE_2"/>
    <property type="match status" value="1"/>
</dbReference>
<dbReference type="Proteomes" id="UP000006671">
    <property type="component" value="Unassembled WGS sequence"/>
</dbReference>
<feature type="transmembrane region" description="Helical" evidence="9">
    <location>
        <begin position="920"/>
        <end position="947"/>
    </location>
</feature>
<dbReference type="InterPro" id="IPR018297">
    <property type="entry name" value="A/G_cyclase_CS"/>
</dbReference>
<dbReference type="KEGG" id="ngr:NAEGRDRAFT_45747"/>
<dbReference type="InterPro" id="IPR035965">
    <property type="entry name" value="PAS-like_dom_sf"/>
</dbReference>
<dbReference type="OMA" id="YIIHACI"/>
<gene>
    <name evidence="12" type="ORF">NAEGRDRAFT_45747</name>
</gene>
<dbReference type="GeneID" id="8855442"/>
<dbReference type="SMART" id="SM00091">
    <property type="entry name" value="PAS"/>
    <property type="match status" value="1"/>
</dbReference>
<evidence type="ECO:0000256" key="8">
    <source>
        <dbReference type="SAM" id="MobiDB-lite"/>
    </source>
</evidence>
<dbReference type="GO" id="GO:0016849">
    <property type="term" value="F:phosphorus-oxygen lyase activity"/>
    <property type="evidence" value="ECO:0007669"/>
    <property type="project" value="InterPro"/>
</dbReference>
<dbReference type="eggNOG" id="KOG1023">
    <property type="taxonomic scope" value="Eukaryota"/>
</dbReference>
<accession>D2V0Q1</accession>
<evidence type="ECO:0000313" key="13">
    <source>
        <dbReference type="Proteomes" id="UP000006671"/>
    </source>
</evidence>
<evidence type="ECO:0000256" key="2">
    <source>
        <dbReference type="ARBA" id="ARBA00022692"/>
    </source>
</evidence>
<sequence length="1952" mass="220760">MPTLKLSNLSKATAEDDLAVVAVDKKKTNTSASMKTTVPKKKKNCNFNLIPDELIVHIATYCQGGELARFSESNSRYLKLLFNQEISNFPNHTVIKSKIQTHFGEHAKQNELKTQEKKYQKDEESIDFDLVQIQVWKPLVCFYFPRFEKALNIKNWMHVLRRRVAHIKINGANFLPILRRKEGDPIYDFKSDDGFIENCEYIYKCPLKFNSLDGYGDERSCRVCGKKVYNVENISTFKDYISKGNIQPTVNMSRRGSIIGSDGESGSVLDYNFSTNVASIDKRSYITSTRQPNDANAAGSVVNASQVGSTTSSLEDYYNESIVTQLEERSFMFLLNLQTRQELVGRNEYIKTLLIRLYFIWATLVIAIQPSYNFGEYGRWIARAVNYPLTFGFEHLPYTAAVIIAGIIFAIQLLQVIILIIAYRSIYRMSKYWPKIKVITRILNVTISLTSLPISWLMLGFLNCNYSSAVLVTSSTTAEQVLNRFPDVACYSGTNLAFIIIGLLSYVLTIFTTFVGFYTTTDANPRSETPFLTFDAHLYFLSVLSYQIYYLLINVVGDQFVVIQAVYFVVASFCITIFFLFSMPFYRRWENAVYFGFVCATLGGSLCGVVSTYVNTQNEYGLGLGLLGMTIGVMIIFSFIGWLCMDLWTRYINKDLRGIFMNHLERGLDNLSNDDIMNPKYILEKESIKILQEIEETNRSRRLFLFLKWCMKKGSTSTLGNLSDLELSKCFIKGVANQKTYQNVDLLIAASIICGNFFETGQQKSLAILEKKVESINKQITSITREVGITLKGLMSNYGNNKTVLRTYAKFLEEVKFERDQAYEMYEEANYIEEEETKKTSVPKKIGKNNRVLPESNYFGEGFTNQASVDVQKTSGARSGISHSYEDRIDEFSGIENIVGNQKKEYQFRVSLNRQHTHNIYLFFFLILSFLSMCIVSIGIGMSVSFAGQLSSNIKNSYYVCMPSAVPRLLLREIRVFQNFMILYPTYKNELISSGLHDVVNVTDFFQDKLERMEKYKGLLDELKLAEASGTMSSESIADYTNPIYTLVTPVLYYSNDSTIPSDYIQSKNASISEITDSLIKYAKTYLKKEANSFNTTITSGDFMFLWTNRNGGSSAFDAYCDLFLRRNSESVQNMNIQFIAFYVAAVVVYGVCAAIVVMILLVHLRSLRSSIKFIATTLPKDQVGKIFQGLDKKSDEEMDIKENGIISKPQTTISLVVVSSIIVTVLCITMLFVDMQIISNTESLAIKYVTSGVEIFRNTNRAAYRMTELFSFMRYTSKSSLNDDRLLSQSDLSTYHVQMKSLFGTIASSWEVLRYGGRFMNTYEDIDILISPITNCTNVSTFYCTNLDELVTEISTVSLRLNEDVYYSNYAIDNLFLTLLKGSEMSNALMDRIIDIFDLYSTYASTPSFTLSIIAVVIGYIALISLSYFAYVLIRDFWDQIQQLRSLLNYLPVEYIDSNDALKQFVLFNDLSSKSRASSSEKSKEKDGGGDGKVRAILNSAVDGAILCNSQGDIELFNPVAQKMYGMNNSDVLGEQLTKLFDPMDPNRQKLAQIIQQMVNATQSFGETLEVECVRKNGSKFPSKVNLSVSVANKKPIISCFVKDFTPEKKQNMLLAEEKKKSEQLLLNIMPESVASRLKGGETFIAEKFNDVTVFFSDMVGFTKISSGMNPSELVLMLNAIVNGFDVLTEKYNLEKIKTIGDAYFCVGGINLNAQSDHPERSLRFAIDTLQVIKEYNSSENTNVNIRVGLHTGPVVAGVIGIKKFAYDLWGDTINTASRMESTGEPGRIQISRATYERVHDMGMEFEERKIDVKGKGLCQTYLLKRKHHVDPLQYETDSHHSEEGADEKTDTSLEVGKISNSKHNEDSVRQESEADQHENYDNLENLYGIGPNKSVEGPTVRGSFAKKKLKQEDVNNQSLQALGFLSSHSTPIEEKEEVTPEVSGPINVTQ</sequence>
<feature type="region of interest" description="Disordered" evidence="8">
    <location>
        <begin position="1835"/>
        <end position="1855"/>
    </location>
</feature>
<dbReference type="CDD" id="cd07302">
    <property type="entry name" value="CHD"/>
    <property type="match status" value="1"/>
</dbReference>
<evidence type="ECO:0000256" key="6">
    <source>
        <dbReference type="ARBA" id="ARBA00023239"/>
    </source>
</evidence>
<dbReference type="EMBL" id="GG738847">
    <property type="protein sequence ID" value="EFC49764.1"/>
    <property type="molecule type" value="Genomic_DNA"/>
</dbReference>
<feature type="domain" description="Guanylate cyclase" evidence="11">
    <location>
        <begin position="1654"/>
        <end position="1782"/>
    </location>
</feature>
<dbReference type="PANTHER" id="PTHR11920:SF335">
    <property type="entry name" value="GUANYLATE CYCLASE"/>
    <property type="match status" value="1"/>
</dbReference>
<organism evidence="13">
    <name type="scientific">Naegleria gruberi</name>
    <name type="common">Amoeba</name>
    <dbReference type="NCBI Taxonomy" id="5762"/>
    <lineage>
        <taxon>Eukaryota</taxon>
        <taxon>Discoba</taxon>
        <taxon>Heterolobosea</taxon>
        <taxon>Tetramitia</taxon>
        <taxon>Eutetramitia</taxon>
        <taxon>Vahlkampfiidae</taxon>
        <taxon>Naegleria</taxon>
    </lineage>
</organism>
<keyword evidence="13" id="KW-1185">Reference proteome</keyword>
<dbReference type="Gene3D" id="3.30.450.20">
    <property type="entry name" value="PAS domain"/>
    <property type="match status" value="1"/>
</dbReference>
<dbReference type="GO" id="GO:0035556">
    <property type="term" value="P:intracellular signal transduction"/>
    <property type="evidence" value="ECO:0007669"/>
    <property type="project" value="InterPro"/>
</dbReference>
<dbReference type="InterPro" id="IPR057352">
    <property type="entry name" value="TPR_TmcB/C"/>
</dbReference>
<evidence type="ECO:0000256" key="3">
    <source>
        <dbReference type="ARBA" id="ARBA00022741"/>
    </source>
</evidence>
<keyword evidence="4 9" id="KW-1133">Transmembrane helix</keyword>
<protein>
    <submittedName>
        <fullName evidence="12">Predicted protein</fullName>
    </submittedName>
</protein>
<dbReference type="InParanoid" id="D2V0Q1"/>
<evidence type="ECO:0000256" key="9">
    <source>
        <dbReference type="SAM" id="Phobius"/>
    </source>
</evidence>
<dbReference type="InterPro" id="IPR000014">
    <property type="entry name" value="PAS"/>
</dbReference>
<dbReference type="Pfam" id="PF00211">
    <property type="entry name" value="Guanylate_cyc"/>
    <property type="match status" value="1"/>
</dbReference>
<dbReference type="RefSeq" id="XP_002682508.1">
    <property type="nucleotide sequence ID" value="XM_002682462.1"/>
</dbReference>
<dbReference type="PROSITE" id="PS00452">
    <property type="entry name" value="GUANYLATE_CYCLASE_1"/>
    <property type="match status" value="1"/>
</dbReference>
<evidence type="ECO:0000259" key="10">
    <source>
        <dbReference type="PROSITE" id="PS50112"/>
    </source>
</evidence>
<feature type="transmembrane region" description="Helical" evidence="9">
    <location>
        <begin position="1410"/>
        <end position="1435"/>
    </location>
</feature>
<evidence type="ECO:0000256" key="1">
    <source>
        <dbReference type="ARBA" id="ARBA00004370"/>
    </source>
</evidence>
<dbReference type="InterPro" id="IPR029787">
    <property type="entry name" value="Nucleotide_cyclase"/>
</dbReference>
<feature type="compositionally biased region" description="Basic and acidic residues" evidence="8">
    <location>
        <begin position="1838"/>
        <end position="1853"/>
    </location>
</feature>
<comment type="similarity">
    <text evidence="7">Belongs to the adenylyl cyclase class-4/guanylyl cyclase family.</text>
</comment>
<dbReference type="SUPFAM" id="SSF55073">
    <property type="entry name" value="Nucleotide cyclase"/>
    <property type="match status" value="1"/>
</dbReference>
<keyword evidence="2 9" id="KW-0812">Transmembrane</keyword>
<keyword evidence="3" id="KW-0547">Nucleotide-binding</keyword>
<dbReference type="InterPro" id="IPR001054">
    <property type="entry name" value="A/G_cyclase"/>
</dbReference>
<dbReference type="GO" id="GO:0009190">
    <property type="term" value="P:cyclic nucleotide biosynthetic process"/>
    <property type="evidence" value="ECO:0007669"/>
    <property type="project" value="InterPro"/>
</dbReference>
<dbReference type="Pfam" id="PF25474">
    <property type="entry name" value="TPR_TmcB"/>
    <property type="match status" value="1"/>
</dbReference>
<dbReference type="VEuPathDB" id="AmoebaDB:NAEGRDRAFT_45747"/>
<evidence type="ECO:0000259" key="11">
    <source>
        <dbReference type="PROSITE" id="PS50125"/>
    </source>
</evidence>
<feature type="transmembrane region" description="Helical" evidence="9">
    <location>
        <begin position="559"/>
        <end position="581"/>
    </location>
</feature>
<dbReference type="SUPFAM" id="SSF55785">
    <property type="entry name" value="PYP-like sensor domain (PAS domain)"/>
    <property type="match status" value="1"/>
</dbReference>
<feature type="transmembrane region" description="Helical" evidence="9">
    <location>
        <begin position="496"/>
        <end position="519"/>
    </location>
</feature>
<comment type="subcellular location">
    <subcellularLocation>
        <location evidence="1">Membrane</location>
    </subcellularLocation>
</comment>
<dbReference type="NCBIfam" id="TIGR00229">
    <property type="entry name" value="sensory_box"/>
    <property type="match status" value="1"/>
</dbReference>
<dbReference type="GO" id="GO:0000166">
    <property type="term" value="F:nucleotide binding"/>
    <property type="evidence" value="ECO:0007669"/>
    <property type="project" value="UniProtKB-KW"/>
</dbReference>
<dbReference type="Gene3D" id="3.30.70.1230">
    <property type="entry name" value="Nucleotide cyclase"/>
    <property type="match status" value="1"/>
</dbReference>
<feature type="region of interest" description="Disordered" evidence="8">
    <location>
        <begin position="1927"/>
        <end position="1952"/>
    </location>
</feature>
<dbReference type="SMART" id="SM00044">
    <property type="entry name" value="CYCc"/>
    <property type="match status" value="1"/>
</dbReference>
<dbReference type="InterPro" id="IPR050401">
    <property type="entry name" value="Cyclic_nucleotide_synthase"/>
</dbReference>
<feature type="transmembrane region" description="Helical" evidence="9">
    <location>
        <begin position="593"/>
        <end position="614"/>
    </location>
</feature>
<feature type="transmembrane region" description="Helical" evidence="9">
    <location>
        <begin position="531"/>
        <end position="553"/>
    </location>
</feature>
<feature type="transmembrane region" description="Helical" evidence="9">
    <location>
        <begin position="1140"/>
        <end position="1163"/>
    </location>
</feature>
<feature type="transmembrane region" description="Helical" evidence="9">
    <location>
        <begin position="398"/>
        <end position="421"/>
    </location>
</feature>
<dbReference type="PROSITE" id="PS50112">
    <property type="entry name" value="PAS"/>
    <property type="match status" value="1"/>
</dbReference>
<feature type="transmembrane region" description="Helical" evidence="9">
    <location>
        <begin position="442"/>
        <end position="462"/>
    </location>
</feature>
<proteinExistence type="inferred from homology"/>
<keyword evidence="6 7" id="KW-0456">Lyase</keyword>
<name>D2V0Q1_NAEGR</name>
<dbReference type="PANTHER" id="PTHR11920">
    <property type="entry name" value="GUANYLYL CYCLASE"/>
    <property type="match status" value="1"/>
</dbReference>
<evidence type="ECO:0000256" key="4">
    <source>
        <dbReference type="ARBA" id="ARBA00022989"/>
    </source>
</evidence>
<feature type="transmembrane region" description="Helical" evidence="9">
    <location>
        <begin position="620"/>
        <end position="644"/>
    </location>
</feature>
<dbReference type="GO" id="GO:0016020">
    <property type="term" value="C:membrane"/>
    <property type="evidence" value="ECO:0007669"/>
    <property type="project" value="UniProtKB-SubCell"/>
</dbReference>
<reference evidence="12 13" key="1">
    <citation type="journal article" date="2010" name="Cell">
        <title>The genome of Naegleria gruberi illuminates early eukaryotic versatility.</title>
        <authorList>
            <person name="Fritz-Laylin L.K."/>
            <person name="Prochnik S.E."/>
            <person name="Ginger M.L."/>
            <person name="Dacks J.B."/>
            <person name="Carpenter M.L."/>
            <person name="Field M.C."/>
            <person name="Kuo A."/>
            <person name="Paredez A."/>
            <person name="Chapman J."/>
            <person name="Pham J."/>
            <person name="Shu S."/>
            <person name="Neupane R."/>
            <person name="Cipriano M."/>
            <person name="Mancuso J."/>
            <person name="Tu H."/>
            <person name="Salamov A."/>
            <person name="Lindquist E."/>
            <person name="Shapiro H."/>
            <person name="Lucas S."/>
            <person name="Grigoriev I.V."/>
            <person name="Cande W.Z."/>
            <person name="Fulton C."/>
            <person name="Rokhsar D.S."/>
            <person name="Dawson S.C."/>
        </authorList>
    </citation>
    <scope>NUCLEOTIDE SEQUENCE [LARGE SCALE GENOMIC DNA]</scope>
    <source>
        <strain evidence="12 13">NEG-M</strain>
    </source>
</reference>
<feature type="transmembrane region" description="Helical" evidence="9">
    <location>
        <begin position="1214"/>
        <end position="1234"/>
    </location>
</feature>